<dbReference type="PANTHER" id="PTHR47835:SF3">
    <property type="entry name" value="HELICASE FOR MEIOSIS 1"/>
    <property type="match status" value="1"/>
</dbReference>
<dbReference type="GO" id="GO:0043138">
    <property type="term" value="F:3'-5' DNA helicase activity"/>
    <property type="evidence" value="ECO:0007669"/>
    <property type="project" value="UniProtKB-EC"/>
</dbReference>
<organism evidence="14 15">
    <name type="scientific">Chrysodeixis includens</name>
    <name type="common">Soybean looper</name>
    <name type="synonym">Pseudoplusia includens</name>
    <dbReference type="NCBI Taxonomy" id="689277"/>
    <lineage>
        <taxon>Eukaryota</taxon>
        <taxon>Metazoa</taxon>
        <taxon>Ecdysozoa</taxon>
        <taxon>Arthropoda</taxon>
        <taxon>Hexapoda</taxon>
        <taxon>Insecta</taxon>
        <taxon>Pterygota</taxon>
        <taxon>Neoptera</taxon>
        <taxon>Endopterygota</taxon>
        <taxon>Lepidoptera</taxon>
        <taxon>Glossata</taxon>
        <taxon>Ditrysia</taxon>
        <taxon>Noctuoidea</taxon>
        <taxon>Noctuidae</taxon>
        <taxon>Plusiinae</taxon>
        <taxon>Chrysodeixis</taxon>
    </lineage>
</organism>
<dbReference type="EMBL" id="LR824017">
    <property type="protein sequence ID" value="CAH0585842.1"/>
    <property type="molecule type" value="Genomic_DNA"/>
</dbReference>
<evidence type="ECO:0000256" key="6">
    <source>
        <dbReference type="ARBA" id="ARBA00023235"/>
    </source>
</evidence>
<evidence type="ECO:0000256" key="2">
    <source>
        <dbReference type="ARBA" id="ARBA00022741"/>
    </source>
</evidence>
<dbReference type="Pfam" id="PF00270">
    <property type="entry name" value="DEAD"/>
    <property type="match status" value="1"/>
</dbReference>
<dbReference type="SMART" id="SM00973">
    <property type="entry name" value="Sec63"/>
    <property type="match status" value="1"/>
</dbReference>
<dbReference type="InterPro" id="IPR011545">
    <property type="entry name" value="DEAD/DEAH_box_helicase_dom"/>
</dbReference>
<evidence type="ECO:0000256" key="8">
    <source>
        <dbReference type="ARBA" id="ARBA00034617"/>
    </source>
</evidence>
<evidence type="ECO:0000256" key="11">
    <source>
        <dbReference type="SAM" id="MobiDB-lite"/>
    </source>
</evidence>
<keyword evidence="3" id="KW-0378">Hydrolase</keyword>
<feature type="region of interest" description="Disordered" evidence="11">
    <location>
        <begin position="1467"/>
        <end position="1489"/>
    </location>
</feature>
<dbReference type="GO" id="GO:0005524">
    <property type="term" value="F:ATP binding"/>
    <property type="evidence" value="ECO:0007669"/>
    <property type="project" value="UniProtKB-KW"/>
</dbReference>
<dbReference type="Pfam" id="PF23445">
    <property type="entry name" value="WHD_SNRNP200"/>
    <property type="match status" value="1"/>
</dbReference>
<feature type="region of interest" description="Disordered" evidence="11">
    <location>
        <begin position="1368"/>
        <end position="1387"/>
    </location>
</feature>
<dbReference type="SMART" id="SM00487">
    <property type="entry name" value="DEXDc"/>
    <property type="match status" value="1"/>
</dbReference>
<keyword evidence="4" id="KW-0347">Helicase</keyword>
<feature type="region of interest" description="Disordered" evidence="11">
    <location>
        <begin position="20"/>
        <end position="59"/>
    </location>
</feature>
<dbReference type="PROSITE" id="PS51194">
    <property type="entry name" value="HELICASE_CTER"/>
    <property type="match status" value="1"/>
</dbReference>
<proteinExistence type="inferred from homology"/>
<feature type="compositionally biased region" description="Polar residues" evidence="11">
    <location>
        <begin position="1471"/>
        <end position="1482"/>
    </location>
</feature>
<evidence type="ECO:0000256" key="9">
    <source>
        <dbReference type="ARBA" id="ARBA00034808"/>
    </source>
</evidence>
<dbReference type="EC" id="5.6.2.4" evidence="9"/>
<feature type="domain" description="Helicase C-terminal" evidence="13">
    <location>
        <begin position="330"/>
        <end position="518"/>
    </location>
</feature>
<dbReference type="InterPro" id="IPR052247">
    <property type="entry name" value="Meiotic_Crossover_Helicase"/>
</dbReference>
<evidence type="ECO:0000256" key="1">
    <source>
        <dbReference type="ARBA" id="ARBA00010140"/>
    </source>
</evidence>
<dbReference type="Gene3D" id="3.40.50.300">
    <property type="entry name" value="P-loop containing nucleotide triphosphate hydrolases"/>
    <property type="match status" value="2"/>
</dbReference>
<dbReference type="InterPro" id="IPR027417">
    <property type="entry name" value="P-loop_NTPase"/>
</dbReference>
<dbReference type="GO" id="GO:0016787">
    <property type="term" value="F:hydrolase activity"/>
    <property type="evidence" value="ECO:0007669"/>
    <property type="project" value="UniProtKB-KW"/>
</dbReference>
<dbReference type="InterPro" id="IPR057842">
    <property type="entry name" value="WH_MER3"/>
</dbReference>
<evidence type="ECO:0000256" key="4">
    <source>
        <dbReference type="ARBA" id="ARBA00022806"/>
    </source>
</evidence>
<dbReference type="SMART" id="SM00490">
    <property type="entry name" value="HELICc"/>
    <property type="match status" value="1"/>
</dbReference>
<feature type="compositionally biased region" description="Polar residues" evidence="11">
    <location>
        <begin position="1373"/>
        <end position="1387"/>
    </location>
</feature>
<dbReference type="GO" id="GO:0051321">
    <property type="term" value="P:meiotic cell cycle"/>
    <property type="evidence" value="ECO:0007669"/>
    <property type="project" value="UniProtKB-KW"/>
</dbReference>
<dbReference type="InterPro" id="IPR014001">
    <property type="entry name" value="Helicase_ATP-bd"/>
</dbReference>
<dbReference type="InterPro" id="IPR036388">
    <property type="entry name" value="WH-like_DNA-bd_sf"/>
</dbReference>
<dbReference type="Pfam" id="PF00271">
    <property type="entry name" value="Helicase_C"/>
    <property type="match status" value="1"/>
</dbReference>
<evidence type="ECO:0000313" key="15">
    <source>
        <dbReference type="Proteomes" id="UP001154114"/>
    </source>
</evidence>
<dbReference type="SUPFAM" id="SSF158702">
    <property type="entry name" value="Sec63 N-terminal domain-like"/>
    <property type="match status" value="1"/>
</dbReference>
<gene>
    <name evidence="14" type="ORF">CINC_LOCUS3116</name>
</gene>
<dbReference type="GO" id="GO:0003676">
    <property type="term" value="F:nucleic acid binding"/>
    <property type="evidence" value="ECO:0007669"/>
    <property type="project" value="InterPro"/>
</dbReference>
<evidence type="ECO:0000256" key="10">
    <source>
        <dbReference type="ARBA" id="ARBA00048988"/>
    </source>
</evidence>
<dbReference type="InterPro" id="IPR001650">
    <property type="entry name" value="Helicase_C-like"/>
</dbReference>
<evidence type="ECO:0000256" key="5">
    <source>
        <dbReference type="ARBA" id="ARBA00022840"/>
    </source>
</evidence>
<keyword evidence="6" id="KW-0413">Isomerase</keyword>
<dbReference type="InterPro" id="IPR004179">
    <property type="entry name" value="Sec63-dom"/>
</dbReference>
<keyword evidence="15" id="KW-1185">Reference proteome</keyword>
<sequence length="1972" mass="222365">MNLANFTDVLGDEICNSQPLSLPSSGERSECMPLSNTRPSPAKPRVITRPPKGTGQRGQLRSVDEIDPKYRDVFTYKYFNLVQSRVIEDAIYSDKSIVVCAPTGSGKTVVFEMAIVQLLMELEDKQYDEDFKIIYMAPVKALCTERLTEWYPKFNKLGLLCIEVTGDTDVDFTQLKPYKIIITTPEKWDMLTRRWRDHRGLVEVIKLFLIDEVHILNDELRGPVLEAVVSRMKTIESSAQSVHRIEQLQKGLKGEVVSNKSPPRIRFVAVSATVSNPEDVASWLGSTHKPAVFHKFGDECRPVKLKRIVEGYPCPEGSSIFKFDIILNYKLWPVIQKYHSGKPTLIFCNTRKSVILTAETLSRELTISFNAEQRAKLTAVASTIKNKKLQALVMSGVGCHHAGLLYEERQNIEFAFRNRDLPILITTTTLAMGVNLPAHLVIVKNTQQYVNGAYQEYSISTVLQMVGRAGRPQFDTEATAVIMTRLVDKPRYQALVGGCEPLQSFLHKRLPENLNSEAALGTVGDVAQCVQWLRSTFLYIRAARDPKKYLGLPQNSPQHLISKKIEELCVKAMNGLASSGLITMDEASCIASTEAGRLMSIFYLDLETMKNIMKIEGSESLERLLAIICESHELADMHLRVDERRCLNTLNRNNAAPSIRFPMKGKISTRQMKLNCVIQAVLGCLSIPDPSLNQEAMKIMRIADRVCKCLVTYVTRADPNTIHPQFYSAVLNSIILAKCVSAHLWENSPFVSKQLKGIGPTFSALLASAGKVNFMLLEESHPRDLERIMNKGAPAGNILRKQISLLPKYQLTMTPVDDKIVNIQLQLLNQAFLSENIDNLTAGDSHKFYVIVGDSSNHLLIFASYKDKDLISVFNGTITHEVRRKHNFEHKIFAHCISSSFVGIDVQSEYTFNNLEQHVISCPETPKTAALMKKCTERQTCITDTFKERKRKSVDPIDKTQSKEKRKRESALIENFKSLKDSFLSASKNIKRNLYTSSKDDEVLANNVQDTNMVSRNIDDISNAPTVLNNLINESVNIVRAQNDSMDDIDNDEFIDDEKIDSLLSEIESEMCKNRGTSAIASTSVNNNNSYTGHRSFNLPKQSYYNQARKCKPVATKSNYTFIDLIEKNSSKGDEENNTCISHRDNGFSDTIKTHIQKYLTNTRIIAQPSDRKLELLLNSTASNQDVSISGQENQLDDEIPASPTYRQYPKYEIKEILGNNDCVGQCNNSENVQKKSNIQFTTGKDTKEKSAQPYEINDEKNVYNEDESKENYKSTTLSENGANLSVGFETKLVTATKGKIPLVEDKPVMHITAFSRDNTSKTEDSTVDDTESNLLNLNIANLHLTTNVDPDCDENNIAMSKELVKSAKNDDLSAQNSTNKENNSNAMSLMPTENKLLRYIPLEYKDDSKTLTLKNVYSCSNVNPSYSINGNNRFIPNNLLIDEGNTHLNQAPTKANSYLDIKGLELPYNGQDSNHSPSGSKKGNEAEPKTEYVKKYHYSTSNIDTCIKHTSEYSVKVIKRVRLDMDVTEIVTRKQNLSSDKINSDYEDKNSEDIQVTAPVAHDRSYCQNLSRYFDTRETQNTYTQGRSEESDRPIRVFERQHTHGPTRVLAKTDHIKVKDLITCNDSNRNSTPTFNTNKNYLTETPIALENKGLLNSDERQDKASLSGTGGEADDNELKGTINEPASNENSVNNILQKYGRILGKTTTKIEPLECSGHNKTVKEGTYSKPKTTRPFKISDIHKLHATIPNTLLDDHKQEDKGKAKKIINECHFPERHETQLTNQSFQHSISQAENEDSKDEYISDSDLETFLLPEVDLDPSADFKIDQSMFDPKTLLKCVVNDNYCEELIPPPPEFCNGNTYVPGCDAVNLTIADSYECDNDGLFDKYHEKLENVENHDAANLSPSTNIETWNLSRNDSWDTYNSLNLTPVKSFTVMRRHPTNNIPRSSGISRRDKLGKFMFNKKVKLKRK</sequence>
<dbReference type="Gene3D" id="1.10.3380.10">
    <property type="entry name" value="Sec63 N-terminal domain-like domain"/>
    <property type="match status" value="1"/>
</dbReference>
<comment type="similarity">
    <text evidence="1">Belongs to the helicase family. SKI2 subfamily.</text>
</comment>
<dbReference type="PROSITE" id="PS51192">
    <property type="entry name" value="HELICASE_ATP_BIND_1"/>
    <property type="match status" value="1"/>
</dbReference>
<dbReference type="PANTHER" id="PTHR47835">
    <property type="entry name" value="HFM1, ATP DEPENDENT DNA HELICASE HOMOLOG"/>
    <property type="match status" value="1"/>
</dbReference>
<protein>
    <recommendedName>
        <fullName evidence="9">DNA 3'-5' helicase</fullName>
        <ecNumber evidence="9">5.6.2.4</ecNumber>
    </recommendedName>
</protein>
<keyword evidence="5" id="KW-0067">ATP-binding</keyword>
<dbReference type="Pfam" id="PF02889">
    <property type="entry name" value="Sec63"/>
    <property type="match status" value="1"/>
</dbReference>
<evidence type="ECO:0000256" key="7">
    <source>
        <dbReference type="ARBA" id="ARBA00023254"/>
    </source>
</evidence>
<feature type="region of interest" description="Disordered" evidence="11">
    <location>
        <begin position="1654"/>
        <end position="1678"/>
    </location>
</feature>
<reference evidence="14" key="1">
    <citation type="submission" date="2021-12" db="EMBL/GenBank/DDBJ databases">
        <authorList>
            <person name="King R."/>
        </authorList>
    </citation>
    <scope>NUCLEOTIDE SEQUENCE</scope>
</reference>
<dbReference type="SUPFAM" id="SSF52540">
    <property type="entry name" value="P-loop containing nucleoside triphosphate hydrolases"/>
    <property type="match status" value="1"/>
</dbReference>
<feature type="domain" description="Helicase ATP-binding" evidence="12">
    <location>
        <begin position="88"/>
        <end position="292"/>
    </location>
</feature>
<comment type="catalytic activity">
    <reaction evidence="10">
        <text>ATP + H2O = ADP + phosphate + H(+)</text>
        <dbReference type="Rhea" id="RHEA:13065"/>
        <dbReference type="ChEBI" id="CHEBI:15377"/>
        <dbReference type="ChEBI" id="CHEBI:15378"/>
        <dbReference type="ChEBI" id="CHEBI:30616"/>
        <dbReference type="ChEBI" id="CHEBI:43474"/>
        <dbReference type="ChEBI" id="CHEBI:456216"/>
        <dbReference type="EC" id="5.6.2.4"/>
    </reaction>
</comment>
<accession>A0A9P0BS68</accession>
<evidence type="ECO:0000313" key="14">
    <source>
        <dbReference type="EMBL" id="CAH0585842.1"/>
    </source>
</evidence>
<evidence type="ECO:0000259" key="13">
    <source>
        <dbReference type="PROSITE" id="PS51194"/>
    </source>
</evidence>
<keyword evidence="2" id="KW-0547">Nucleotide-binding</keyword>
<evidence type="ECO:0000259" key="12">
    <source>
        <dbReference type="PROSITE" id="PS51192"/>
    </source>
</evidence>
<comment type="catalytic activity">
    <reaction evidence="8">
        <text>Couples ATP hydrolysis with the unwinding of duplex DNA by translocating in the 3'-5' direction.</text>
        <dbReference type="EC" id="5.6.2.4"/>
    </reaction>
</comment>
<keyword evidence="7" id="KW-0469">Meiosis</keyword>
<dbReference type="Gene3D" id="1.10.10.10">
    <property type="entry name" value="Winged helix-like DNA-binding domain superfamily/Winged helix DNA-binding domain"/>
    <property type="match status" value="1"/>
</dbReference>
<dbReference type="CDD" id="cd18795">
    <property type="entry name" value="SF2_C_Ski2"/>
    <property type="match status" value="1"/>
</dbReference>
<name>A0A9P0BS68_CHRIL</name>
<evidence type="ECO:0000256" key="3">
    <source>
        <dbReference type="ARBA" id="ARBA00022801"/>
    </source>
</evidence>
<dbReference type="FunFam" id="1.10.10.10:FF:000012">
    <property type="entry name" value="U5 small nuclear ribonucleoprotein helicase"/>
    <property type="match status" value="1"/>
</dbReference>
<dbReference type="OrthoDB" id="5575at2759"/>
<dbReference type="Proteomes" id="UP001154114">
    <property type="component" value="Chromosome 14"/>
</dbReference>